<keyword evidence="3" id="KW-1185">Reference proteome</keyword>
<proteinExistence type="predicted"/>
<organism evidence="2 3">
    <name type="scientific">Seminavis robusta</name>
    <dbReference type="NCBI Taxonomy" id="568900"/>
    <lineage>
        <taxon>Eukaryota</taxon>
        <taxon>Sar</taxon>
        <taxon>Stramenopiles</taxon>
        <taxon>Ochrophyta</taxon>
        <taxon>Bacillariophyta</taxon>
        <taxon>Bacillariophyceae</taxon>
        <taxon>Bacillariophycidae</taxon>
        <taxon>Naviculales</taxon>
        <taxon>Naviculaceae</taxon>
        <taxon>Seminavis</taxon>
    </lineage>
</organism>
<dbReference type="AlphaFoldDB" id="A0A9N8EII8"/>
<evidence type="ECO:0000313" key="3">
    <source>
        <dbReference type="Proteomes" id="UP001153069"/>
    </source>
</evidence>
<sequence length="241" mass="26720">MAEYYGDICGLLQDERELTQRTPHTAADLLAQALPFMSFVTVIDDPISTEDEAKDDEEEEMHMSQSTGRLGTSMSKADLPYEAHYNNALGTVLEHTLGYQVSRPENPLTGKTDGVAKYTQRKTCALEVIMAVRTQPEHDEHASRFSNSVKSNYNKADLKGLVIIGSNKGTVLKRVKETTGKTEDQTSEPDGLEIIGVVVSPPHDTYEVQESQATGQIKRRSCCCCQPVEATHEEKLLYHEA</sequence>
<comment type="caution">
    <text evidence="2">The sequence shown here is derived from an EMBL/GenBank/DDBJ whole genome shotgun (WGS) entry which is preliminary data.</text>
</comment>
<reference evidence="2" key="1">
    <citation type="submission" date="2020-06" db="EMBL/GenBank/DDBJ databases">
        <authorList>
            <consortium name="Plant Systems Biology data submission"/>
        </authorList>
    </citation>
    <scope>NUCLEOTIDE SEQUENCE</scope>
    <source>
        <strain evidence="2">D6</strain>
    </source>
</reference>
<dbReference type="Proteomes" id="UP001153069">
    <property type="component" value="Unassembled WGS sequence"/>
</dbReference>
<gene>
    <name evidence="2" type="ORF">SEMRO_1156_G247290.1</name>
</gene>
<dbReference type="OrthoDB" id="425861at2759"/>
<accession>A0A9N8EII8</accession>
<evidence type="ECO:0000256" key="1">
    <source>
        <dbReference type="SAM" id="MobiDB-lite"/>
    </source>
</evidence>
<evidence type="ECO:0000313" key="2">
    <source>
        <dbReference type="EMBL" id="CAB9521025.1"/>
    </source>
</evidence>
<feature type="region of interest" description="Disordered" evidence="1">
    <location>
        <begin position="51"/>
        <end position="73"/>
    </location>
</feature>
<feature type="compositionally biased region" description="Acidic residues" evidence="1">
    <location>
        <begin position="51"/>
        <end position="60"/>
    </location>
</feature>
<protein>
    <submittedName>
        <fullName evidence="2">Uncharacterized protein</fullName>
    </submittedName>
</protein>
<dbReference type="EMBL" id="CAICTM010001154">
    <property type="protein sequence ID" value="CAB9521025.1"/>
    <property type="molecule type" value="Genomic_DNA"/>
</dbReference>
<name>A0A9N8EII8_9STRA</name>
<feature type="compositionally biased region" description="Polar residues" evidence="1">
    <location>
        <begin position="63"/>
        <end position="73"/>
    </location>
</feature>